<comment type="function">
    <text evidence="4">Formation of pseudouridine at positions 38, 39 and 40 in the anticodon stem and loop of transfer RNAs.</text>
</comment>
<evidence type="ECO:0000256" key="1">
    <source>
        <dbReference type="ARBA" id="ARBA00009375"/>
    </source>
</evidence>
<comment type="similarity">
    <text evidence="1 4 7">Belongs to the tRNA pseudouridine synthase TruA family.</text>
</comment>
<evidence type="ECO:0000256" key="2">
    <source>
        <dbReference type="ARBA" id="ARBA00022694"/>
    </source>
</evidence>
<dbReference type="Gene3D" id="3.30.70.660">
    <property type="entry name" value="Pseudouridine synthase I, catalytic domain, C-terminal subdomain"/>
    <property type="match status" value="1"/>
</dbReference>
<dbReference type="InterPro" id="IPR020103">
    <property type="entry name" value="PsdUridine_synth_cat_dom_sf"/>
</dbReference>
<dbReference type="GO" id="GO:0160147">
    <property type="term" value="F:tRNA pseudouridine(38-40) synthase activity"/>
    <property type="evidence" value="ECO:0007669"/>
    <property type="project" value="UniProtKB-EC"/>
</dbReference>
<protein>
    <recommendedName>
        <fullName evidence="4">tRNA pseudouridine synthase A</fullName>
        <ecNumber evidence="4">5.4.99.12</ecNumber>
    </recommendedName>
    <alternativeName>
        <fullName evidence="4">tRNA pseudouridine(38-40) synthase</fullName>
    </alternativeName>
    <alternativeName>
        <fullName evidence="4">tRNA pseudouridylate synthase I</fullName>
    </alternativeName>
    <alternativeName>
        <fullName evidence="4">tRNA-uridine isomerase I</fullName>
    </alternativeName>
</protein>
<dbReference type="GO" id="GO:0031119">
    <property type="term" value="P:tRNA pseudouridine synthesis"/>
    <property type="evidence" value="ECO:0007669"/>
    <property type="project" value="UniProtKB-UniRule"/>
</dbReference>
<dbReference type="CDD" id="cd02570">
    <property type="entry name" value="PseudoU_synth_EcTruA"/>
    <property type="match status" value="1"/>
</dbReference>
<comment type="catalytic activity">
    <reaction evidence="4 7">
        <text>uridine(38/39/40) in tRNA = pseudouridine(38/39/40) in tRNA</text>
        <dbReference type="Rhea" id="RHEA:22376"/>
        <dbReference type="Rhea" id="RHEA-COMP:10085"/>
        <dbReference type="Rhea" id="RHEA-COMP:10087"/>
        <dbReference type="ChEBI" id="CHEBI:65314"/>
        <dbReference type="ChEBI" id="CHEBI:65315"/>
        <dbReference type="EC" id="5.4.99.12"/>
    </reaction>
</comment>
<dbReference type="Pfam" id="PF01416">
    <property type="entry name" value="PseudoU_synth_1"/>
    <property type="match status" value="2"/>
</dbReference>
<evidence type="ECO:0000259" key="8">
    <source>
        <dbReference type="Pfam" id="PF01416"/>
    </source>
</evidence>
<reference evidence="9 10" key="1">
    <citation type="submission" date="2018-08" db="EMBL/GenBank/DDBJ databases">
        <title>Form III RuBisCO-mediated autotrophy in Thermodesulfobium bacteria.</title>
        <authorList>
            <person name="Toshchakov S.V."/>
            <person name="Kublanov I.V."/>
            <person name="Frolov E."/>
            <person name="Bonch-Osmolovskaya E.A."/>
            <person name="Tourova T.P."/>
            <person name="Chernych N.A."/>
            <person name="Lebedinsky A.V."/>
        </authorList>
    </citation>
    <scope>NUCLEOTIDE SEQUENCE [LARGE SCALE GENOMIC DNA]</scope>
    <source>
        <strain evidence="9 10">SR</strain>
    </source>
</reference>
<dbReference type="InterPro" id="IPR020097">
    <property type="entry name" value="PsdUridine_synth_TruA_a/b_dom"/>
</dbReference>
<feature type="domain" description="Pseudouridine synthase I TruA alpha/beta" evidence="8">
    <location>
        <begin position="11"/>
        <end position="106"/>
    </location>
</feature>
<dbReference type="PANTHER" id="PTHR11142:SF0">
    <property type="entry name" value="TRNA PSEUDOURIDINE SYNTHASE-LIKE 1"/>
    <property type="match status" value="1"/>
</dbReference>
<dbReference type="EMBL" id="QSLN01000005">
    <property type="protein sequence ID" value="RDV83390.1"/>
    <property type="molecule type" value="Genomic_DNA"/>
</dbReference>
<dbReference type="GO" id="GO:0003723">
    <property type="term" value="F:RNA binding"/>
    <property type="evidence" value="ECO:0007669"/>
    <property type="project" value="InterPro"/>
</dbReference>
<feature type="binding site" evidence="4 6">
    <location>
        <position position="112"/>
    </location>
    <ligand>
        <name>substrate</name>
    </ligand>
</feature>
<dbReference type="SUPFAM" id="SSF55120">
    <property type="entry name" value="Pseudouridine synthase"/>
    <property type="match status" value="1"/>
</dbReference>
<evidence type="ECO:0000256" key="3">
    <source>
        <dbReference type="ARBA" id="ARBA00023235"/>
    </source>
</evidence>
<feature type="active site" description="Nucleophile" evidence="4 5">
    <location>
        <position position="54"/>
    </location>
</feature>
<evidence type="ECO:0000256" key="5">
    <source>
        <dbReference type="PIRSR" id="PIRSR001430-1"/>
    </source>
</evidence>
<comment type="caution">
    <text evidence="4">Lacks conserved residue(s) required for the propagation of feature annotation.</text>
</comment>
<dbReference type="RefSeq" id="WP_115792451.1">
    <property type="nucleotide sequence ID" value="NZ_QSLN01000005.1"/>
</dbReference>
<dbReference type="InterPro" id="IPR001406">
    <property type="entry name" value="PsdUridine_synth_TruA"/>
</dbReference>
<dbReference type="HAMAP" id="MF_00171">
    <property type="entry name" value="TruA"/>
    <property type="match status" value="1"/>
</dbReference>
<evidence type="ECO:0000313" key="10">
    <source>
        <dbReference type="Proteomes" id="UP000256329"/>
    </source>
</evidence>
<organism evidence="9 10">
    <name type="scientific">Ammonifex thiophilus</name>
    <dbReference type="NCBI Taxonomy" id="444093"/>
    <lineage>
        <taxon>Bacteria</taxon>
        <taxon>Bacillati</taxon>
        <taxon>Bacillota</taxon>
        <taxon>Clostridia</taxon>
        <taxon>Thermoanaerobacterales</taxon>
        <taxon>Thermoanaerobacteraceae</taxon>
        <taxon>Ammonifex</taxon>
    </lineage>
</organism>
<dbReference type="EC" id="5.4.99.12" evidence="4"/>
<gene>
    <name evidence="4" type="primary">truA</name>
    <name evidence="9" type="ORF">DXX99_05220</name>
</gene>
<comment type="caution">
    <text evidence="9">The sequence shown here is derived from an EMBL/GenBank/DDBJ whole genome shotgun (WGS) entry which is preliminary data.</text>
</comment>
<dbReference type="Proteomes" id="UP000256329">
    <property type="component" value="Unassembled WGS sequence"/>
</dbReference>
<keyword evidence="3 4" id="KW-0413">Isomerase</keyword>
<evidence type="ECO:0000256" key="7">
    <source>
        <dbReference type="RuleBase" id="RU003792"/>
    </source>
</evidence>
<feature type="domain" description="Pseudouridine synthase I TruA alpha/beta" evidence="8">
    <location>
        <begin position="145"/>
        <end position="247"/>
    </location>
</feature>
<keyword evidence="2 4" id="KW-0819">tRNA processing</keyword>
<dbReference type="FunFam" id="3.30.70.580:FF:000001">
    <property type="entry name" value="tRNA pseudouridine synthase A"/>
    <property type="match status" value="1"/>
</dbReference>
<accession>A0A3D8P5P6</accession>
<dbReference type="InterPro" id="IPR020095">
    <property type="entry name" value="PsdUridine_synth_TruA_C"/>
</dbReference>
<dbReference type="OrthoDB" id="9811823at2"/>
<keyword evidence="10" id="KW-1185">Reference proteome</keyword>
<proteinExistence type="inferred from homology"/>
<dbReference type="AlphaFoldDB" id="A0A3D8P5P6"/>
<dbReference type="NCBIfam" id="TIGR00071">
    <property type="entry name" value="hisT_truA"/>
    <property type="match status" value="1"/>
</dbReference>
<dbReference type="PIRSF" id="PIRSF001430">
    <property type="entry name" value="tRNA_psdUrid_synth"/>
    <property type="match status" value="1"/>
</dbReference>
<name>A0A3D8P5P6_9THEO</name>
<sequence>MSARHVALKLAYDGTAFSGFQRQPGLRTVQGVLEEALARLTKEACPVKGAGRTDAGVHAEGQVVSFRTISSIPTSRLVPALNGLLPPDVAVLAAAEVPEQFHPRYDAVSKVYRYTFFRRAVRCPLTRFYALHVPEPLDVERMREAAAYLVGRHDFRAFQNTGRPVTSSVRTVFSCRLEEAGPFLYLWIEADGFLYQMVRIIAGTLLEIGKGRFSSEVVKRALVEGRRELLGPTAPPHGLCLMRVRYPRDPFGEDDAPCR</sequence>
<evidence type="ECO:0000256" key="4">
    <source>
        <dbReference type="HAMAP-Rule" id="MF_00171"/>
    </source>
</evidence>
<dbReference type="InterPro" id="IPR020094">
    <property type="entry name" value="TruA/RsuA/RluB/E/F_N"/>
</dbReference>
<comment type="subunit">
    <text evidence="4">Homodimer.</text>
</comment>
<evidence type="ECO:0000256" key="6">
    <source>
        <dbReference type="PIRSR" id="PIRSR001430-2"/>
    </source>
</evidence>
<evidence type="ECO:0000313" key="9">
    <source>
        <dbReference type="EMBL" id="RDV83390.1"/>
    </source>
</evidence>
<dbReference type="Gene3D" id="3.30.70.580">
    <property type="entry name" value="Pseudouridine synthase I, catalytic domain, N-terminal subdomain"/>
    <property type="match status" value="1"/>
</dbReference>
<dbReference type="PANTHER" id="PTHR11142">
    <property type="entry name" value="PSEUDOURIDYLATE SYNTHASE"/>
    <property type="match status" value="1"/>
</dbReference>